<organism evidence="3 4">
    <name type="scientific">Novosphingobium pentaromativorans</name>
    <dbReference type="NCBI Taxonomy" id="205844"/>
    <lineage>
        <taxon>Bacteria</taxon>
        <taxon>Pseudomonadati</taxon>
        <taxon>Pseudomonadota</taxon>
        <taxon>Alphaproteobacteria</taxon>
        <taxon>Sphingomonadales</taxon>
        <taxon>Sphingomonadaceae</taxon>
        <taxon>Novosphingobium</taxon>
    </lineage>
</organism>
<accession>A0A2W5NP74</accession>
<gene>
    <name evidence="3" type="ORF">DI555_08105</name>
</gene>
<evidence type="ECO:0000256" key="1">
    <source>
        <dbReference type="SAM" id="Phobius"/>
    </source>
</evidence>
<evidence type="ECO:0000313" key="3">
    <source>
        <dbReference type="EMBL" id="PZQ55301.1"/>
    </source>
</evidence>
<evidence type="ECO:0000313" key="4">
    <source>
        <dbReference type="Proteomes" id="UP000249082"/>
    </source>
</evidence>
<keyword evidence="1" id="KW-0472">Membrane</keyword>
<protein>
    <submittedName>
        <fullName evidence="3">Iron dicitrate transport regulator FecR</fullName>
    </submittedName>
</protein>
<dbReference type="InterPro" id="IPR006860">
    <property type="entry name" value="FecR"/>
</dbReference>
<dbReference type="AlphaFoldDB" id="A0A2W5NP74"/>
<dbReference type="EMBL" id="QFPX01000006">
    <property type="protein sequence ID" value="PZQ55301.1"/>
    <property type="molecule type" value="Genomic_DNA"/>
</dbReference>
<reference evidence="3 4" key="1">
    <citation type="submission" date="2017-08" db="EMBL/GenBank/DDBJ databases">
        <title>Infants hospitalized years apart are colonized by the same room-sourced microbial strains.</title>
        <authorList>
            <person name="Brooks B."/>
            <person name="Olm M.R."/>
            <person name="Firek B.A."/>
            <person name="Baker R."/>
            <person name="Thomas B.C."/>
            <person name="Morowitz M.J."/>
            <person name="Banfield J.F."/>
        </authorList>
    </citation>
    <scope>NUCLEOTIDE SEQUENCE [LARGE SCALE GENOMIC DNA]</scope>
    <source>
        <strain evidence="3">S2_005_002_R2_33</strain>
    </source>
</reference>
<name>A0A2W5NP74_9SPHN</name>
<dbReference type="PANTHER" id="PTHR30273">
    <property type="entry name" value="PERIPLASMIC SIGNAL SENSOR AND SIGMA FACTOR ACTIVATOR FECR-RELATED"/>
    <property type="match status" value="1"/>
</dbReference>
<keyword evidence="1" id="KW-0812">Transmembrane</keyword>
<dbReference type="GO" id="GO:0016989">
    <property type="term" value="F:sigma factor antagonist activity"/>
    <property type="evidence" value="ECO:0007669"/>
    <property type="project" value="TreeGrafter"/>
</dbReference>
<dbReference type="PIRSF" id="PIRSF018266">
    <property type="entry name" value="FecR"/>
    <property type="match status" value="1"/>
</dbReference>
<dbReference type="InterPro" id="IPR012373">
    <property type="entry name" value="Ferrdict_sens_TM"/>
</dbReference>
<dbReference type="Proteomes" id="UP000249082">
    <property type="component" value="Unassembled WGS sequence"/>
</dbReference>
<feature type="transmembrane region" description="Helical" evidence="1">
    <location>
        <begin position="84"/>
        <end position="102"/>
    </location>
</feature>
<feature type="domain" description="FecR protein" evidence="2">
    <location>
        <begin position="111"/>
        <end position="202"/>
    </location>
</feature>
<dbReference type="Gene3D" id="2.60.120.1440">
    <property type="match status" value="1"/>
</dbReference>
<proteinExistence type="predicted"/>
<dbReference type="Pfam" id="PF04773">
    <property type="entry name" value="FecR"/>
    <property type="match status" value="1"/>
</dbReference>
<keyword evidence="1" id="KW-1133">Transmembrane helix</keyword>
<sequence>MSEDDKIRAEALDWALRTGDPGFEDWEGFTRWLEANAAHAGAYDAVAAAAADAADLIAASAPANDDVHEDAPDLRPARSRRAPWIASAMAASLAVVGALWIWQAGSRDLYRVETAPGQVRTVSLDAQTRVDLAGGTAMAFDRKDPRFARLESGQALFTVRHDEARPFRVTVGEDSLVDVGTVFDVRSDGEDLSVAVSEGAVQFNPKAQDLRIAPGEVLQRRGRSGDYTLGKIAAAQVGEWREGRVTFDNTPLDAAAADLARITGVAYVVAPGQKDRTVSGSLLAAPLRRDPAALGPLLGVKVREDGKRWVIDVP</sequence>
<dbReference type="PANTHER" id="PTHR30273:SF2">
    <property type="entry name" value="PROTEIN FECR"/>
    <property type="match status" value="1"/>
</dbReference>
<evidence type="ECO:0000259" key="2">
    <source>
        <dbReference type="Pfam" id="PF04773"/>
    </source>
</evidence>
<comment type="caution">
    <text evidence="3">The sequence shown here is derived from an EMBL/GenBank/DDBJ whole genome shotgun (WGS) entry which is preliminary data.</text>
</comment>